<accession>A0ABY8EGB9</accession>
<keyword evidence="2" id="KW-1185">Reference proteome</keyword>
<organism evidence="1 2">
    <name type="scientific">Tepidibacter hydrothermalis</name>
    <dbReference type="NCBI Taxonomy" id="3036126"/>
    <lineage>
        <taxon>Bacteria</taxon>
        <taxon>Bacillati</taxon>
        <taxon>Bacillota</taxon>
        <taxon>Clostridia</taxon>
        <taxon>Peptostreptococcales</taxon>
        <taxon>Peptostreptococcaceae</taxon>
        <taxon>Tepidibacter</taxon>
    </lineage>
</organism>
<dbReference type="RefSeq" id="WP_277734214.1">
    <property type="nucleotide sequence ID" value="NZ_CP120733.1"/>
</dbReference>
<dbReference type="Proteomes" id="UP001222800">
    <property type="component" value="Chromosome"/>
</dbReference>
<reference evidence="1 2" key="1">
    <citation type="submission" date="2023-03" db="EMBL/GenBank/DDBJ databases">
        <title>Complete genome sequence of Tepidibacter sp. SWIR-1, isolated from a deep-sea hydrothermal vent.</title>
        <authorList>
            <person name="Li X."/>
        </authorList>
    </citation>
    <scope>NUCLEOTIDE SEQUENCE [LARGE SCALE GENOMIC DNA]</scope>
    <source>
        <strain evidence="1 2">SWIR-1</strain>
    </source>
</reference>
<gene>
    <name evidence="1" type="ORF">P4S50_07860</name>
</gene>
<name>A0ABY8EGB9_9FIRM</name>
<proteinExistence type="predicted"/>
<evidence type="ECO:0000313" key="1">
    <source>
        <dbReference type="EMBL" id="WFD11981.1"/>
    </source>
</evidence>
<protein>
    <submittedName>
        <fullName evidence="1">Uncharacterized protein</fullName>
    </submittedName>
</protein>
<dbReference type="EMBL" id="CP120733">
    <property type="protein sequence ID" value="WFD11981.1"/>
    <property type="molecule type" value="Genomic_DNA"/>
</dbReference>
<sequence>MNKQEKQLFLKFKESLIQEINHSEKCINQSKEDIEDTLFWTGAKMQAKEILNNFSEIFNLEEVN</sequence>
<evidence type="ECO:0000313" key="2">
    <source>
        <dbReference type="Proteomes" id="UP001222800"/>
    </source>
</evidence>